<evidence type="ECO:0000313" key="1">
    <source>
        <dbReference type="EMBL" id="OGK55893.1"/>
    </source>
</evidence>
<evidence type="ECO:0000313" key="2">
    <source>
        <dbReference type="Proteomes" id="UP000176376"/>
    </source>
</evidence>
<proteinExistence type="predicted"/>
<sequence length="79" mass="9105">MDRVVDFIEKNQGISGYRISYSDDNLASSFNYLFRQKGFVFSQEAQEKSFVHISSPPDKKLMTKIIGNYGVYISTDLIR</sequence>
<dbReference type="AlphaFoldDB" id="A0A1F7JJW8"/>
<comment type="caution">
    <text evidence="1">The sequence shown here is derived from an EMBL/GenBank/DDBJ whole genome shotgun (WGS) entry which is preliminary data.</text>
</comment>
<name>A0A1F7JJW8_9BACT</name>
<dbReference type="EMBL" id="MGAY01000050">
    <property type="protein sequence ID" value="OGK55893.1"/>
    <property type="molecule type" value="Genomic_DNA"/>
</dbReference>
<reference evidence="1 2" key="1">
    <citation type="journal article" date="2016" name="Nat. Commun.">
        <title>Thousands of microbial genomes shed light on interconnected biogeochemical processes in an aquifer system.</title>
        <authorList>
            <person name="Anantharaman K."/>
            <person name="Brown C.T."/>
            <person name="Hug L.A."/>
            <person name="Sharon I."/>
            <person name="Castelle C.J."/>
            <person name="Probst A.J."/>
            <person name="Thomas B.C."/>
            <person name="Singh A."/>
            <person name="Wilkins M.J."/>
            <person name="Karaoz U."/>
            <person name="Brodie E.L."/>
            <person name="Williams K.H."/>
            <person name="Hubbard S.S."/>
            <person name="Banfield J.F."/>
        </authorList>
    </citation>
    <scope>NUCLEOTIDE SEQUENCE [LARGE SCALE GENOMIC DNA]</scope>
</reference>
<organism evidence="1 2">
    <name type="scientific">Candidatus Roizmanbacteria bacterium RIFCSPLOWO2_02_FULL_38_10</name>
    <dbReference type="NCBI Taxonomy" id="1802074"/>
    <lineage>
        <taxon>Bacteria</taxon>
        <taxon>Candidatus Roizmaniibacteriota</taxon>
    </lineage>
</organism>
<dbReference type="Proteomes" id="UP000176376">
    <property type="component" value="Unassembled WGS sequence"/>
</dbReference>
<protein>
    <submittedName>
        <fullName evidence="1">Uncharacterized protein</fullName>
    </submittedName>
</protein>
<gene>
    <name evidence="1" type="ORF">A3J15_03660</name>
</gene>
<accession>A0A1F7JJW8</accession>